<feature type="transmembrane region" description="Helical" evidence="2">
    <location>
        <begin position="743"/>
        <end position="763"/>
    </location>
</feature>
<keyword evidence="2" id="KW-1133">Transmembrane helix</keyword>
<dbReference type="Gene3D" id="1.20.1640.10">
    <property type="entry name" value="Multidrug efflux transporter AcrB transmembrane domain"/>
    <property type="match status" value="4"/>
</dbReference>
<dbReference type="AlphaFoldDB" id="A0A951Q961"/>
<dbReference type="GO" id="GO:0005886">
    <property type="term" value="C:plasma membrane"/>
    <property type="evidence" value="ECO:0007669"/>
    <property type="project" value="TreeGrafter"/>
</dbReference>
<reference evidence="3" key="2">
    <citation type="journal article" date="2022" name="Microbiol. Resour. Announc.">
        <title>Metagenome Sequencing to Explore Phylogenomics of Terrestrial Cyanobacteria.</title>
        <authorList>
            <person name="Ward R.D."/>
            <person name="Stajich J.E."/>
            <person name="Johansen J.R."/>
            <person name="Huntemann M."/>
            <person name="Clum A."/>
            <person name="Foster B."/>
            <person name="Foster B."/>
            <person name="Roux S."/>
            <person name="Palaniappan K."/>
            <person name="Varghese N."/>
            <person name="Mukherjee S."/>
            <person name="Reddy T.B.K."/>
            <person name="Daum C."/>
            <person name="Copeland A."/>
            <person name="Chen I.A."/>
            <person name="Ivanova N.N."/>
            <person name="Kyrpides N.C."/>
            <person name="Shapiro N."/>
            <person name="Eloe-Fadrosh E.A."/>
            <person name="Pietrasiak N."/>
        </authorList>
    </citation>
    <scope>NUCLEOTIDE SEQUENCE</scope>
    <source>
        <strain evidence="3">UHER 2000/2452</strain>
    </source>
</reference>
<feature type="transmembrane region" description="Helical" evidence="2">
    <location>
        <begin position="352"/>
        <end position="372"/>
    </location>
</feature>
<sequence>MGKSDSSNAFRDRFNISRWAIDYPWLTIGFWLAVTVAGLLAFSSLKYALFPDITFPVVVVNASAPLAAVLDTESQLTQPIEQELKSLPGLDEIRSTTYPGQTVVSLAFAVGTDLEESRQQVESEVKRLELPTSTAFQVIPLNLNESAVVSYAIESSQPLAEIVPIAQQQIVPAIAKLPGVLKVELLGVASATSPVAVRFNGQEALAIQVIKRGDANALEVVSQVEKTIEAQNFPEITLTQAATQADYIREATDATIEALGLAIVLSVLVIFPFLWNWRATLISALAIPTSLLGTFIVMAIFGFNLETITLLALALIVGIVVDDAIVDVENIARHLEAGESPRHAAITATSEIGLTVTAATLTIVAVFLPVGLMGGVIGQFFKPFGITVSAAVMVSLLVARTLSPLLAVRWLKPQSEQSSPPQLDSWNKFTQAYYRLLDWALRHRGWVISLAVLSLALGIGLIPFIPKGFIPKLDRGEFNIRYTAPLTIDPRQAAISRGNPPSSSPSNPSGSSPSNLPSNPPSNPLNDSLKVATELEAFVRKSPQVQTVFTIVGSRQGAPNQGTLYVKLKGDRTLPTAEVQDQFRQQIPKLAGVTTSIEDIQFVDTGDEKPLQITLQGSNLAALTQTAQAIKSRIQELPGLVEITATGDDTQQGSEPIAVEHLGTQRVAYVRANLSQESEIGDATDQAVAIAQTLLPPGVSIDLGGDSARISDIFGSFGVTLALSVGCILLVLFLLFRNWVDPLVIAFSLPLSLAGAMLAIWATGSPFGMISVIGIIFLLGLTNKSAILIVDYINQLRQGGMPRTEAILTAAPVRLRPILMTTAATILGMLPIALGWGAGAELRAPMAIAIIGGLVASTLLSLLVVPVIYAVLDDVPFLKRRFAR</sequence>
<dbReference type="Proteomes" id="UP000757435">
    <property type="component" value="Unassembled WGS sequence"/>
</dbReference>
<feature type="transmembrane region" description="Helical" evidence="2">
    <location>
        <begin position="23"/>
        <end position="42"/>
    </location>
</feature>
<dbReference type="Gene3D" id="3.30.70.1320">
    <property type="entry name" value="Multidrug efflux transporter AcrB pore domain like"/>
    <property type="match status" value="2"/>
</dbReference>
<keyword evidence="2" id="KW-0812">Transmembrane</keyword>
<dbReference type="Gene3D" id="3.30.70.1430">
    <property type="entry name" value="Multidrug efflux transporter AcrB pore domain"/>
    <property type="match status" value="3"/>
</dbReference>
<feature type="transmembrane region" description="Helical" evidence="2">
    <location>
        <begin position="815"/>
        <end position="834"/>
    </location>
</feature>
<feature type="compositionally biased region" description="Low complexity" evidence="1">
    <location>
        <begin position="498"/>
        <end position="517"/>
    </location>
</feature>
<comment type="caution">
    <text evidence="3">The sequence shown here is derived from an EMBL/GenBank/DDBJ whole genome shotgun (WGS) entry which is preliminary data.</text>
</comment>
<accession>A0A951Q961</accession>
<feature type="transmembrane region" description="Helical" evidence="2">
    <location>
        <begin position="769"/>
        <end position="794"/>
    </location>
</feature>
<dbReference type="Pfam" id="PF00873">
    <property type="entry name" value="ACR_tran"/>
    <property type="match status" value="3"/>
</dbReference>
<feature type="region of interest" description="Disordered" evidence="1">
    <location>
        <begin position="491"/>
        <end position="527"/>
    </location>
</feature>
<dbReference type="SUPFAM" id="SSF82866">
    <property type="entry name" value="Multidrug efflux transporter AcrB transmembrane domain"/>
    <property type="match status" value="2"/>
</dbReference>
<evidence type="ECO:0000256" key="1">
    <source>
        <dbReference type="SAM" id="MobiDB-lite"/>
    </source>
</evidence>
<protein>
    <submittedName>
        <fullName evidence="3">Efflux RND transporter permease subunit</fullName>
    </submittedName>
</protein>
<dbReference type="PANTHER" id="PTHR32063:SF0">
    <property type="entry name" value="SWARMING MOTILITY PROTEIN SWRC"/>
    <property type="match status" value="1"/>
</dbReference>
<dbReference type="PANTHER" id="PTHR32063">
    <property type="match status" value="1"/>
</dbReference>
<evidence type="ECO:0000313" key="4">
    <source>
        <dbReference type="Proteomes" id="UP000757435"/>
    </source>
</evidence>
<feature type="transmembrane region" description="Helical" evidence="2">
    <location>
        <begin position="846"/>
        <end position="872"/>
    </location>
</feature>
<gene>
    <name evidence="3" type="ORF">KME15_02575</name>
</gene>
<feature type="transmembrane region" description="Helical" evidence="2">
    <location>
        <begin position="713"/>
        <end position="736"/>
    </location>
</feature>
<evidence type="ECO:0000313" key="3">
    <source>
        <dbReference type="EMBL" id="MBW4657534.1"/>
    </source>
</evidence>
<keyword evidence="2" id="KW-0472">Membrane</keyword>
<dbReference type="SUPFAM" id="SSF82693">
    <property type="entry name" value="Multidrug efflux transporter AcrB pore domain, PN1, PN2, PC1 and PC2 subdomains"/>
    <property type="match status" value="3"/>
</dbReference>
<proteinExistence type="predicted"/>
<feature type="transmembrane region" description="Helical" evidence="2">
    <location>
        <begin position="445"/>
        <end position="465"/>
    </location>
</feature>
<feature type="transmembrane region" description="Helical" evidence="2">
    <location>
        <begin position="258"/>
        <end position="275"/>
    </location>
</feature>
<dbReference type="InterPro" id="IPR001036">
    <property type="entry name" value="Acrflvin-R"/>
</dbReference>
<organism evidence="3 4">
    <name type="scientific">Drouetiella hepatica Uher 2000/2452</name>
    <dbReference type="NCBI Taxonomy" id="904376"/>
    <lineage>
        <taxon>Bacteria</taxon>
        <taxon>Bacillati</taxon>
        <taxon>Cyanobacteriota</taxon>
        <taxon>Cyanophyceae</taxon>
        <taxon>Oculatellales</taxon>
        <taxon>Oculatellaceae</taxon>
        <taxon>Drouetiella</taxon>
    </lineage>
</organism>
<evidence type="ECO:0000256" key="2">
    <source>
        <dbReference type="SAM" id="Phobius"/>
    </source>
</evidence>
<name>A0A951Q961_9CYAN</name>
<dbReference type="EMBL" id="JAHHHD010000002">
    <property type="protein sequence ID" value="MBW4657534.1"/>
    <property type="molecule type" value="Genomic_DNA"/>
</dbReference>
<reference evidence="3" key="1">
    <citation type="submission" date="2021-05" db="EMBL/GenBank/DDBJ databases">
        <authorList>
            <person name="Pietrasiak N."/>
            <person name="Ward R."/>
            <person name="Stajich J.E."/>
            <person name="Kurbessoian T."/>
        </authorList>
    </citation>
    <scope>NUCLEOTIDE SEQUENCE</scope>
    <source>
        <strain evidence="3">UHER 2000/2452</strain>
    </source>
</reference>
<dbReference type="Gene3D" id="3.30.70.1440">
    <property type="entry name" value="Multidrug efflux transporter AcrB pore domain"/>
    <property type="match status" value="2"/>
</dbReference>
<feature type="transmembrane region" description="Helical" evidence="2">
    <location>
        <begin position="384"/>
        <end position="408"/>
    </location>
</feature>
<dbReference type="GO" id="GO:0042910">
    <property type="term" value="F:xenobiotic transmembrane transporter activity"/>
    <property type="evidence" value="ECO:0007669"/>
    <property type="project" value="TreeGrafter"/>
</dbReference>